<evidence type="ECO:0000256" key="2">
    <source>
        <dbReference type="ARBA" id="ARBA00022517"/>
    </source>
</evidence>
<dbReference type="GO" id="GO:0032040">
    <property type="term" value="C:small-subunit processome"/>
    <property type="evidence" value="ECO:0007669"/>
    <property type="project" value="InterPro"/>
</dbReference>
<dbReference type="InterPro" id="IPR036322">
    <property type="entry name" value="WD40_repeat_dom_sf"/>
</dbReference>
<feature type="compositionally biased region" description="Acidic residues" evidence="9">
    <location>
        <begin position="1"/>
        <end position="15"/>
    </location>
</feature>
<dbReference type="AlphaFoldDB" id="A0A0R3WGP9"/>
<evidence type="ECO:0000313" key="12">
    <source>
        <dbReference type="WBParaSite" id="TASK_0001004201-mRNA-1"/>
    </source>
</evidence>
<proteinExistence type="predicted"/>
<evidence type="ECO:0000256" key="5">
    <source>
        <dbReference type="ARBA" id="ARBA00022737"/>
    </source>
</evidence>
<dbReference type="Pfam" id="PF23869">
    <property type="entry name" value="Beta-prop_WDR75_1st"/>
    <property type="match status" value="1"/>
</dbReference>
<dbReference type="WBParaSite" id="TASK_0001004201-mRNA-1">
    <property type="protein sequence ID" value="TASK_0001004201-mRNA-1"/>
    <property type="gene ID" value="TASK_0001004201"/>
</dbReference>
<evidence type="ECO:0000256" key="9">
    <source>
        <dbReference type="SAM" id="MobiDB-lite"/>
    </source>
</evidence>
<name>A0A0R3WGP9_TAEAS</name>
<keyword evidence="6" id="KW-0804">Transcription</keyword>
<gene>
    <name evidence="10" type="ORF">TASK_LOCUS10043</name>
</gene>
<feature type="region of interest" description="Disordered" evidence="9">
    <location>
        <begin position="1"/>
        <end position="21"/>
    </location>
</feature>
<comment type="subcellular location">
    <subcellularLocation>
        <location evidence="1">Nucleus</location>
        <location evidence="1">Nucleolus</location>
    </subcellularLocation>
</comment>
<evidence type="ECO:0000256" key="8">
    <source>
        <dbReference type="PROSITE-ProRule" id="PRU00221"/>
    </source>
</evidence>
<accession>A0A0R3WGP9</accession>
<evidence type="ECO:0000256" key="1">
    <source>
        <dbReference type="ARBA" id="ARBA00004604"/>
    </source>
</evidence>
<keyword evidence="2" id="KW-0690">Ribosome biogenesis</keyword>
<dbReference type="Gene3D" id="2.130.10.10">
    <property type="entry name" value="YVTN repeat-like/Quinoprotein amine dehydrogenase"/>
    <property type="match status" value="1"/>
</dbReference>
<dbReference type="Proteomes" id="UP000282613">
    <property type="component" value="Unassembled WGS sequence"/>
</dbReference>
<keyword evidence="11" id="KW-1185">Reference proteome</keyword>
<sequence length="313" mass="34356">MHVEGEEDDDDDNSGEGEPAVGHFRAINKNCNSEWRLLHPKHVRRSGMHWHNSNVTALAFSSEGKHLYSGGVEGVLVKWDLTDCFGGIENRRFLSMLNSPIQEISSPGGDSGDCAVVLLERNCFFVVNGAMQIIYKRMGLDQTPWRWRAFTVPQPGPPTALALPNAKVSSSHDDSGQNNDGNTSASLLLSGALGGLQVVDTTSAKVLSSMDVNQRHYVVCDGVPSPLVSEVLLADAWHNGDWVATYAELQLPRLLVPRPNLAGHSSDNQAQILWWRRVHRRDQGSSSSEFGYEAVFGEPLAHLNCQATDLKFT</sequence>
<dbReference type="EMBL" id="UYRS01020099">
    <property type="protein sequence ID" value="VDK47917.1"/>
    <property type="molecule type" value="Genomic_DNA"/>
</dbReference>
<organism evidence="12">
    <name type="scientific">Taenia asiatica</name>
    <name type="common">Asian tapeworm</name>
    <dbReference type="NCBI Taxonomy" id="60517"/>
    <lineage>
        <taxon>Eukaryota</taxon>
        <taxon>Metazoa</taxon>
        <taxon>Spiralia</taxon>
        <taxon>Lophotrochozoa</taxon>
        <taxon>Platyhelminthes</taxon>
        <taxon>Cestoda</taxon>
        <taxon>Eucestoda</taxon>
        <taxon>Cyclophyllidea</taxon>
        <taxon>Taeniidae</taxon>
        <taxon>Taenia</taxon>
    </lineage>
</organism>
<evidence type="ECO:0000256" key="7">
    <source>
        <dbReference type="ARBA" id="ARBA00023242"/>
    </source>
</evidence>
<feature type="repeat" description="WD" evidence="8">
    <location>
        <begin position="48"/>
        <end position="81"/>
    </location>
</feature>
<evidence type="ECO:0000256" key="3">
    <source>
        <dbReference type="ARBA" id="ARBA00022552"/>
    </source>
</evidence>
<keyword evidence="4 8" id="KW-0853">WD repeat</keyword>
<dbReference type="OrthoDB" id="4096at2759"/>
<dbReference type="InterPro" id="IPR001680">
    <property type="entry name" value="WD40_rpt"/>
</dbReference>
<evidence type="ECO:0000256" key="4">
    <source>
        <dbReference type="ARBA" id="ARBA00022574"/>
    </source>
</evidence>
<reference evidence="10 11" key="2">
    <citation type="submission" date="2018-11" db="EMBL/GenBank/DDBJ databases">
        <authorList>
            <consortium name="Pathogen Informatics"/>
        </authorList>
    </citation>
    <scope>NUCLEOTIDE SEQUENCE [LARGE SCALE GENOMIC DNA]</scope>
</reference>
<dbReference type="GO" id="GO:0006364">
    <property type="term" value="P:rRNA processing"/>
    <property type="evidence" value="ECO:0007669"/>
    <property type="project" value="UniProtKB-KW"/>
</dbReference>
<keyword evidence="3" id="KW-0698">rRNA processing</keyword>
<evidence type="ECO:0000313" key="10">
    <source>
        <dbReference type="EMBL" id="VDK47917.1"/>
    </source>
</evidence>
<evidence type="ECO:0000256" key="6">
    <source>
        <dbReference type="ARBA" id="ARBA00023163"/>
    </source>
</evidence>
<dbReference type="GO" id="GO:2000234">
    <property type="term" value="P:positive regulation of rRNA processing"/>
    <property type="evidence" value="ECO:0007669"/>
    <property type="project" value="TreeGrafter"/>
</dbReference>
<dbReference type="STRING" id="60517.A0A0R3WGP9"/>
<dbReference type="PANTHER" id="PTHR44215:SF1">
    <property type="entry name" value="WD REPEAT-CONTAINING PROTEIN 75"/>
    <property type="match status" value="1"/>
</dbReference>
<dbReference type="PROSITE" id="PS50294">
    <property type="entry name" value="WD_REPEATS_REGION"/>
    <property type="match status" value="1"/>
</dbReference>
<dbReference type="InterPro" id="IPR053826">
    <property type="entry name" value="WDR75"/>
</dbReference>
<dbReference type="SUPFAM" id="SSF50978">
    <property type="entry name" value="WD40 repeat-like"/>
    <property type="match status" value="1"/>
</dbReference>
<dbReference type="PANTHER" id="PTHR44215">
    <property type="entry name" value="WD REPEAT-CONTAINING PROTEIN 75"/>
    <property type="match status" value="1"/>
</dbReference>
<dbReference type="GO" id="GO:0045943">
    <property type="term" value="P:positive regulation of transcription by RNA polymerase I"/>
    <property type="evidence" value="ECO:0007669"/>
    <property type="project" value="InterPro"/>
</dbReference>
<protein>
    <submittedName>
        <fullName evidence="12">WD_REPEATS_REGION domain-containing protein</fullName>
    </submittedName>
</protein>
<reference evidence="12" key="1">
    <citation type="submission" date="2017-02" db="UniProtKB">
        <authorList>
            <consortium name="WormBaseParasite"/>
        </authorList>
    </citation>
    <scope>IDENTIFICATION</scope>
</reference>
<dbReference type="InterPro" id="IPR015943">
    <property type="entry name" value="WD40/YVTN_repeat-like_dom_sf"/>
</dbReference>
<dbReference type="GO" id="GO:0003723">
    <property type="term" value="F:RNA binding"/>
    <property type="evidence" value="ECO:0007669"/>
    <property type="project" value="InterPro"/>
</dbReference>
<dbReference type="PROSITE" id="PS50082">
    <property type="entry name" value="WD_REPEATS_2"/>
    <property type="match status" value="1"/>
</dbReference>
<evidence type="ECO:0000313" key="11">
    <source>
        <dbReference type="Proteomes" id="UP000282613"/>
    </source>
</evidence>
<keyword evidence="5" id="KW-0677">Repeat</keyword>
<keyword evidence="7" id="KW-0539">Nucleus</keyword>